<dbReference type="Pfam" id="PF00535">
    <property type="entry name" value="Glycos_transf_2"/>
    <property type="match status" value="1"/>
</dbReference>
<keyword evidence="2" id="KW-0808">Transferase</keyword>
<evidence type="ECO:0000313" key="2">
    <source>
        <dbReference type="EMBL" id="BBO19569.1"/>
    </source>
</evidence>
<dbReference type="GO" id="GO:0016740">
    <property type="term" value="F:transferase activity"/>
    <property type="evidence" value="ECO:0007669"/>
    <property type="project" value="UniProtKB-KW"/>
</dbReference>
<dbReference type="PANTHER" id="PTHR43685">
    <property type="entry name" value="GLYCOSYLTRANSFERASE"/>
    <property type="match status" value="1"/>
</dbReference>
<feature type="domain" description="Glycosyltransferase 2-like" evidence="1">
    <location>
        <begin position="11"/>
        <end position="165"/>
    </location>
</feature>
<sequence>MVPATTPPLVTVVIPVFNQRGDFLRQCIESVLGQDYPNLEVIVSDNHSDNGSREVIESFADPRLHVIRPPRHLPMVQHWAYATSHARGEYLSMMGSDDWAEPGWIGAVMSELSARPSASFAYPNLTLRFQKTGESRPARDEAIPTQLMSPEDAARQVVEWTSHMFSWWIVGALIRAGDYFAVSGIARYATIHNGDYPLSLGLLTRGDALYVRQKLVNYRIWGEDEGKSDGRRQAVNLEDMVRILACIQTDPPVRVLCQRAGWSTGRIRRRFIKLAILWTTPLATGSGPTPEERKRIFDALGILLSARVHPGMLLAPLFVLMKLFVNTAPPWMKKLARKIFGI</sequence>
<dbReference type="CDD" id="cd00761">
    <property type="entry name" value="Glyco_tranf_GTA_type"/>
    <property type="match status" value="1"/>
</dbReference>
<dbReference type="PANTHER" id="PTHR43685:SF2">
    <property type="entry name" value="GLYCOSYLTRANSFERASE 2-LIKE DOMAIN-CONTAINING PROTEIN"/>
    <property type="match status" value="1"/>
</dbReference>
<organism evidence="2 3">
    <name type="scientific">Candidatus Desulfobacillus denitrificans</name>
    <dbReference type="NCBI Taxonomy" id="2608985"/>
    <lineage>
        <taxon>Bacteria</taxon>
        <taxon>Pseudomonadati</taxon>
        <taxon>Pseudomonadota</taxon>
        <taxon>Betaproteobacteria</taxon>
        <taxon>Candidatus Desulfobacillus</taxon>
    </lineage>
</organism>
<reference evidence="2" key="1">
    <citation type="journal article" name="DNA Res.">
        <title>The physiological potential of anammox bacteria as revealed by their core genome structure.</title>
        <authorList>
            <person name="Okubo T."/>
            <person name="Toyoda A."/>
            <person name="Fukuhara K."/>
            <person name="Uchiyama I."/>
            <person name="Harigaya Y."/>
            <person name="Kuroiwa M."/>
            <person name="Suzuki T."/>
            <person name="Murakami Y."/>
            <person name="Suwa Y."/>
            <person name="Takami H."/>
        </authorList>
    </citation>
    <scope>NUCLEOTIDE SEQUENCE</scope>
    <source>
        <strain evidence="2">317325-3</strain>
    </source>
</reference>
<evidence type="ECO:0000313" key="3">
    <source>
        <dbReference type="Proteomes" id="UP000662914"/>
    </source>
</evidence>
<dbReference type="InterPro" id="IPR029044">
    <property type="entry name" value="Nucleotide-diphossugar_trans"/>
</dbReference>
<evidence type="ECO:0000259" key="1">
    <source>
        <dbReference type="Pfam" id="PF00535"/>
    </source>
</evidence>
<accession>A0A809QVY3</accession>
<dbReference type="SUPFAM" id="SSF53448">
    <property type="entry name" value="Nucleotide-diphospho-sugar transferases"/>
    <property type="match status" value="1"/>
</dbReference>
<dbReference type="EMBL" id="AP021857">
    <property type="protein sequence ID" value="BBO19569.1"/>
    <property type="molecule type" value="Genomic_DNA"/>
</dbReference>
<proteinExistence type="predicted"/>
<dbReference type="Proteomes" id="UP000662914">
    <property type="component" value="Chromosome"/>
</dbReference>
<dbReference type="Gene3D" id="3.90.550.10">
    <property type="entry name" value="Spore Coat Polysaccharide Biosynthesis Protein SpsA, Chain A"/>
    <property type="match status" value="1"/>
</dbReference>
<dbReference type="KEGG" id="ddz:DSYM_02680"/>
<dbReference type="InterPro" id="IPR050834">
    <property type="entry name" value="Glycosyltransf_2"/>
</dbReference>
<gene>
    <name evidence="2" type="ORF">DSYM_02680</name>
</gene>
<dbReference type="InterPro" id="IPR001173">
    <property type="entry name" value="Glyco_trans_2-like"/>
</dbReference>
<name>A0A809QVY3_9PROT</name>
<protein>
    <submittedName>
        <fullName evidence="2">Glycosyltransferase</fullName>
    </submittedName>
</protein>
<dbReference type="AlphaFoldDB" id="A0A809QVY3"/>